<name>A0A0J8DT29_BETVV</name>
<accession>A0A0J8DT29</accession>
<sequence length="129" mass="13987">MLFLSGSAPGRPIALHFRGTKLTRTLIRDHLNTLVESGLATRDCRNQVIVNEDALPCSQTQKVAVDDDAETIDTDGRPIESVANQTAQSLQQSAIDNLTLRLQKHIESGVVAFTQSDIGASQTSRTCPK</sequence>
<proteinExistence type="predicted"/>
<keyword evidence="2" id="KW-1185">Reference proteome</keyword>
<reference evidence="1 2" key="1">
    <citation type="journal article" date="2014" name="Nature">
        <title>The genome of the recently domesticated crop plant sugar beet (Beta vulgaris).</title>
        <authorList>
            <person name="Dohm J.C."/>
            <person name="Minoche A.E."/>
            <person name="Holtgrawe D."/>
            <person name="Capella-Gutierrez S."/>
            <person name="Zakrzewski F."/>
            <person name="Tafer H."/>
            <person name="Rupp O."/>
            <person name="Sorensen T.R."/>
            <person name="Stracke R."/>
            <person name="Reinhardt R."/>
            <person name="Goesmann A."/>
            <person name="Kraft T."/>
            <person name="Schulz B."/>
            <person name="Stadler P.F."/>
            <person name="Schmidt T."/>
            <person name="Gabaldon T."/>
            <person name="Lehrach H."/>
            <person name="Weisshaar B."/>
            <person name="Himmelbauer H."/>
        </authorList>
    </citation>
    <scope>NUCLEOTIDE SEQUENCE [LARGE SCALE GENOMIC DNA]</scope>
    <source>
        <tissue evidence="1">Taproot</tissue>
    </source>
</reference>
<gene>
    <name evidence="1" type="ORF">BVRB_026540</name>
</gene>
<feature type="non-terminal residue" evidence="1">
    <location>
        <position position="129"/>
    </location>
</feature>
<protein>
    <submittedName>
        <fullName evidence="1">Uncharacterized protein</fullName>
    </submittedName>
</protein>
<dbReference type="Gramene" id="KMS93925">
    <property type="protein sequence ID" value="KMS93925"/>
    <property type="gene ID" value="BVRB_026540"/>
</dbReference>
<evidence type="ECO:0000313" key="1">
    <source>
        <dbReference type="EMBL" id="KMS93925.1"/>
    </source>
</evidence>
<dbReference type="Proteomes" id="UP000035740">
    <property type="component" value="Unassembled WGS sequence"/>
</dbReference>
<evidence type="ECO:0000313" key="2">
    <source>
        <dbReference type="Proteomes" id="UP000035740"/>
    </source>
</evidence>
<dbReference type="AlphaFoldDB" id="A0A0J8DT29"/>
<organism evidence="1 2">
    <name type="scientific">Beta vulgaris subsp. vulgaris</name>
    <name type="common">Beet</name>
    <dbReference type="NCBI Taxonomy" id="3555"/>
    <lineage>
        <taxon>Eukaryota</taxon>
        <taxon>Viridiplantae</taxon>
        <taxon>Streptophyta</taxon>
        <taxon>Embryophyta</taxon>
        <taxon>Tracheophyta</taxon>
        <taxon>Spermatophyta</taxon>
        <taxon>Magnoliopsida</taxon>
        <taxon>eudicotyledons</taxon>
        <taxon>Gunneridae</taxon>
        <taxon>Pentapetalae</taxon>
        <taxon>Caryophyllales</taxon>
        <taxon>Chenopodiaceae</taxon>
        <taxon>Betoideae</taxon>
        <taxon>Beta</taxon>
    </lineage>
</organism>
<dbReference type="EMBL" id="KQ097628">
    <property type="protein sequence ID" value="KMS93925.1"/>
    <property type="molecule type" value="Genomic_DNA"/>
</dbReference>